<protein>
    <recommendedName>
        <fullName evidence="4">Phytol kinase</fullName>
    </recommendedName>
</protein>
<evidence type="ECO:0000313" key="3">
    <source>
        <dbReference type="Proteomes" id="UP000231637"/>
    </source>
</evidence>
<feature type="transmembrane region" description="Helical" evidence="1">
    <location>
        <begin position="37"/>
        <end position="52"/>
    </location>
</feature>
<dbReference type="EMBL" id="CP018800">
    <property type="protein sequence ID" value="ATX82415.1"/>
    <property type="molecule type" value="Genomic_DNA"/>
</dbReference>
<sequence>MSDVVLSALVLFGILQLAWFSVMMLRRGIAPDTIQHAIPPLLAIWVLMWPVYTDSRWLWIGVALLALLSLAAVTVNSPFWQHLRAAWTWSPDADDLGMDIYFRPNLPPLTQAIASIFIAALWFQAIPEFGFGLALCFCLAFPAAALIDRFGSVKFNFRRLGFPAHPSQTLAGHLILIAACTILLCWSLHVYHGTDWQILFIATLIAAMTTSASRAVVPGRWNAPAAMFTTGAVMWLL</sequence>
<feature type="transmembrane region" description="Helical" evidence="1">
    <location>
        <begin position="58"/>
        <end position="75"/>
    </location>
</feature>
<dbReference type="AlphaFoldDB" id="A0A2K8L517"/>
<evidence type="ECO:0008006" key="4">
    <source>
        <dbReference type="Google" id="ProtNLM"/>
    </source>
</evidence>
<feature type="transmembrane region" description="Helical" evidence="1">
    <location>
        <begin position="6"/>
        <end position="25"/>
    </location>
</feature>
<organism evidence="2 3">
    <name type="scientific">Mariprofundus ferrinatatus</name>
    <dbReference type="NCBI Taxonomy" id="1921087"/>
    <lineage>
        <taxon>Bacteria</taxon>
        <taxon>Pseudomonadati</taxon>
        <taxon>Pseudomonadota</taxon>
        <taxon>Candidatius Mariprofundia</taxon>
        <taxon>Mariprofundales</taxon>
        <taxon>Mariprofundaceae</taxon>
        <taxon>Mariprofundus</taxon>
    </lineage>
</organism>
<gene>
    <name evidence="2" type="ORF">Ga0123462_1556</name>
</gene>
<feature type="transmembrane region" description="Helical" evidence="1">
    <location>
        <begin position="196"/>
        <end position="217"/>
    </location>
</feature>
<proteinExistence type="predicted"/>
<feature type="transmembrane region" description="Helical" evidence="1">
    <location>
        <begin position="106"/>
        <end position="123"/>
    </location>
</feature>
<reference evidence="2 3" key="1">
    <citation type="submission" date="2016-12" db="EMBL/GenBank/DDBJ databases">
        <title>Isolation and genomic insights into novel planktonic Zetaproteobacteria from stratified waters of the Chesapeake Bay.</title>
        <authorList>
            <person name="McAllister S.M."/>
            <person name="Kato S."/>
            <person name="Chan C.S."/>
            <person name="Chiu B.K."/>
            <person name="Field E.K."/>
        </authorList>
    </citation>
    <scope>NUCLEOTIDE SEQUENCE [LARGE SCALE GENOMIC DNA]</scope>
    <source>
        <strain evidence="2 3">CP-8</strain>
    </source>
</reference>
<keyword evidence="3" id="KW-1185">Reference proteome</keyword>
<dbReference type="Proteomes" id="UP000231637">
    <property type="component" value="Chromosome"/>
</dbReference>
<keyword evidence="1" id="KW-1133">Transmembrane helix</keyword>
<evidence type="ECO:0000256" key="1">
    <source>
        <dbReference type="SAM" id="Phobius"/>
    </source>
</evidence>
<accession>A0A2K8L517</accession>
<keyword evidence="1" id="KW-0472">Membrane</keyword>
<dbReference type="KEGG" id="mfn:Ga0123462_1556"/>
<evidence type="ECO:0000313" key="2">
    <source>
        <dbReference type="EMBL" id="ATX82415.1"/>
    </source>
</evidence>
<feature type="transmembrane region" description="Helical" evidence="1">
    <location>
        <begin position="129"/>
        <end position="150"/>
    </location>
</feature>
<keyword evidence="1" id="KW-0812">Transmembrane</keyword>
<feature type="transmembrane region" description="Helical" evidence="1">
    <location>
        <begin position="170"/>
        <end position="190"/>
    </location>
</feature>
<name>A0A2K8L517_9PROT</name>